<comment type="caution">
    <text evidence="1">The sequence shown here is derived from an EMBL/GenBank/DDBJ whole genome shotgun (WGS) entry which is preliminary data.</text>
</comment>
<dbReference type="AlphaFoldDB" id="A0A4Y2SFA0"/>
<evidence type="ECO:0000313" key="1">
    <source>
        <dbReference type="EMBL" id="GBN86928.1"/>
    </source>
</evidence>
<dbReference type="EMBL" id="BGPR01021544">
    <property type="protein sequence ID" value="GBN86928.1"/>
    <property type="molecule type" value="Genomic_DNA"/>
</dbReference>
<keyword evidence="2" id="KW-1185">Reference proteome</keyword>
<sequence length="109" mass="12472">MKIRRGPHLSFCQESRLVHAAGKRKKSRFLLYTAHFHSYLKRFNLASASNCPCGSTNGNPLHFATGCSRTTSFHVTKPSQQHELIWFHNVASNKGSRLNDFQELFRINP</sequence>
<organism evidence="1 2">
    <name type="scientific">Araneus ventricosus</name>
    <name type="common">Orbweaver spider</name>
    <name type="synonym">Epeira ventricosa</name>
    <dbReference type="NCBI Taxonomy" id="182803"/>
    <lineage>
        <taxon>Eukaryota</taxon>
        <taxon>Metazoa</taxon>
        <taxon>Ecdysozoa</taxon>
        <taxon>Arthropoda</taxon>
        <taxon>Chelicerata</taxon>
        <taxon>Arachnida</taxon>
        <taxon>Araneae</taxon>
        <taxon>Araneomorphae</taxon>
        <taxon>Entelegynae</taxon>
        <taxon>Araneoidea</taxon>
        <taxon>Araneidae</taxon>
        <taxon>Araneus</taxon>
    </lineage>
</organism>
<evidence type="ECO:0000313" key="2">
    <source>
        <dbReference type="Proteomes" id="UP000499080"/>
    </source>
</evidence>
<dbReference type="Proteomes" id="UP000499080">
    <property type="component" value="Unassembled WGS sequence"/>
</dbReference>
<accession>A0A4Y2SFA0</accession>
<name>A0A4Y2SFA0_ARAVE</name>
<protein>
    <submittedName>
        <fullName evidence="1">Uncharacterized protein</fullName>
    </submittedName>
</protein>
<proteinExistence type="predicted"/>
<gene>
    <name evidence="1" type="ORF">AVEN_8846_1</name>
</gene>
<reference evidence="1 2" key="1">
    <citation type="journal article" date="2019" name="Sci. Rep.">
        <title>Orb-weaving spider Araneus ventricosus genome elucidates the spidroin gene catalogue.</title>
        <authorList>
            <person name="Kono N."/>
            <person name="Nakamura H."/>
            <person name="Ohtoshi R."/>
            <person name="Moran D.A.P."/>
            <person name="Shinohara A."/>
            <person name="Yoshida Y."/>
            <person name="Fujiwara M."/>
            <person name="Mori M."/>
            <person name="Tomita M."/>
            <person name="Arakawa K."/>
        </authorList>
    </citation>
    <scope>NUCLEOTIDE SEQUENCE [LARGE SCALE GENOMIC DNA]</scope>
</reference>